<feature type="non-terminal residue" evidence="1">
    <location>
        <position position="70"/>
    </location>
</feature>
<proteinExistence type="predicted"/>
<dbReference type="Proteomes" id="UP000789920">
    <property type="component" value="Unassembled WGS sequence"/>
</dbReference>
<dbReference type="EMBL" id="CAJVQC010119742">
    <property type="protein sequence ID" value="CAG8838158.1"/>
    <property type="molecule type" value="Genomic_DNA"/>
</dbReference>
<feature type="non-terminal residue" evidence="1">
    <location>
        <position position="1"/>
    </location>
</feature>
<name>A0ACA9SJ42_9GLOM</name>
<evidence type="ECO:0000313" key="1">
    <source>
        <dbReference type="EMBL" id="CAG8838158.1"/>
    </source>
</evidence>
<gene>
    <name evidence="1" type="ORF">RPERSI_LOCUS30567</name>
</gene>
<reference evidence="1" key="1">
    <citation type="submission" date="2021-06" db="EMBL/GenBank/DDBJ databases">
        <authorList>
            <person name="Kallberg Y."/>
            <person name="Tangrot J."/>
            <person name="Rosling A."/>
        </authorList>
    </citation>
    <scope>NUCLEOTIDE SEQUENCE</scope>
    <source>
        <strain evidence="1">MA461A</strain>
    </source>
</reference>
<comment type="caution">
    <text evidence="1">The sequence shown here is derived from an EMBL/GenBank/DDBJ whole genome shotgun (WGS) entry which is preliminary data.</text>
</comment>
<keyword evidence="2" id="KW-1185">Reference proteome</keyword>
<sequence length="70" mass="8103">NHETSLTGHNVVIYEVDHRIGDETFPEINHRIRDESFLGENRSIEDDASWTLKTGKNGSEVLRQDREKIP</sequence>
<protein>
    <submittedName>
        <fullName evidence="1">1652_t:CDS:1</fullName>
    </submittedName>
</protein>
<evidence type="ECO:0000313" key="2">
    <source>
        <dbReference type="Proteomes" id="UP000789920"/>
    </source>
</evidence>
<accession>A0ACA9SJ42</accession>
<organism evidence="1 2">
    <name type="scientific">Racocetra persica</name>
    <dbReference type="NCBI Taxonomy" id="160502"/>
    <lineage>
        <taxon>Eukaryota</taxon>
        <taxon>Fungi</taxon>
        <taxon>Fungi incertae sedis</taxon>
        <taxon>Mucoromycota</taxon>
        <taxon>Glomeromycotina</taxon>
        <taxon>Glomeromycetes</taxon>
        <taxon>Diversisporales</taxon>
        <taxon>Gigasporaceae</taxon>
        <taxon>Racocetra</taxon>
    </lineage>
</organism>